<keyword evidence="5 12" id="KW-0285">Flavoprotein</keyword>
<keyword evidence="7 12" id="KW-0479">Metal-binding</keyword>
<dbReference type="InterPro" id="IPR024932">
    <property type="entry name" value="ApbE"/>
</dbReference>
<accession>A0ABQ6M1E6</accession>
<evidence type="ECO:0000256" key="10">
    <source>
        <dbReference type="ARBA" id="ARBA00031306"/>
    </source>
</evidence>
<dbReference type="PIRSF" id="PIRSF006268">
    <property type="entry name" value="ApbE"/>
    <property type="match status" value="1"/>
</dbReference>
<evidence type="ECO:0000256" key="6">
    <source>
        <dbReference type="ARBA" id="ARBA00022679"/>
    </source>
</evidence>
<comment type="caution">
    <text evidence="13">The sequence shown here is derived from an EMBL/GenBank/DDBJ whole genome shotgun (WGS) entry which is preliminary data.</text>
</comment>
<evidence type="ECO:0000256" key="12">
    <source>
        <dbReference type="PIRNR" id="PIRNR006268"/>
    </source>
</evidence>
<dbReference type="RefSeq" id="WP_285764791.1">
    <property type="nucleotide sequence ID" value="NZ_BSYJ01000005.1"/>
</dbReference>
<dbReference type="EMBL" id="BSYJ01000005">
    <property type="protein sequence ID" value="GMG88179.1"/>
    <property type="molecule type" value="Genomic_DNA"/>
</dbReference>
<comment type="catalytic activity">
    <reaction evidence="11 12">
        <text>L-threonyl-[protein] + FAD = FMN-L-threonyl-[protein] + AMP + H(+)</text>
        <dbReference type="Rhea" id="RHEA:36847"/>
        <dbReference type="Rhea" id="RHEA-COMP:11060"/>
        <dbReference type="Rhea" id="RHEA-COMP:11061"/>
        <dbReference type="ChEBI" id="CHEBI:15378"/>
        <dbReference type="ChEBI" id="CHEBI:30013"/>
        <dbReference type="ChEBI" id="CHEBI:57692"/>
        <dbReference type="ChEBI" id="CHEBI:74257"/>
        <dbReference type="ChEBI" id="CHEBI:456215"/>
        <dbReference type="EC" id="2.7.1.180"/>
    </reaction>
</comment>
<evidence type="ECO:0000256" key="5">
    <source>
        <dbReference type="ARBA" id="ARBA00022630"/>
    </source>
</evidence>
<dbReference type="Pfam" id="PF02424">
    <property type="entry name" value="ApbE"/>
    <property type="match status" value="1"/>
</dbReference>
<dbReference type="GO" id="GO:0016740">
    <property type="term" value="F:transferase activity"/>
    <property type="evidence" value="ECO:0007669"/>
    <property type="project" value="UniProtKB-KW"/>
</dbReference>
<dbReference type="PANTHER" id="PTHR30040">
    <property type="entry name" value="THIAMINE BIOSYNTHESIS LIPOPROTEIN APBE"/>
    <property type="match status" value="1"/>
</dbReference>
<keyword evidence="9 12" id="KW-0460">Magnesium</keyword>
<proteinExistence type="inferred from homology"/>
<protein>
    <recommendedName>
        <fullName evidence="4 12">FAD:protein FMN transferase</fullName>
        <ecNumber evidence="3 12">2.7.1.180</ecNumber>
    </recommendedName>
    <alternativeName>
        <fullName evidence="10 12">Flavin transferase</fullName>
    </alternativeName>
</protein>
<evidence type="ECO:0000313" key="13">
    <source>
        <dbReference type="EMBL" id="GMG88179.1"/>
    </source>
</evidence>
<dbReference type="EC" id="2.7.1.180" evidence="3 12"/>
<dbReference type="InterPro" id="IPR003374">
    <property type="entry name" value="ApbE-like_sf"/>
</dbReference>
<evidence type="ECO:0000256" key="2">
    <source>
        <dbReference type="ARBA" id="ARBA00008282"/>
    </source>
</evidence>
<dbReference type="PANTHER" id="PTHR30040:SF2">
    <property type="entry name" value="FAD:PROTEIN FMN TRANSFERASE"/>
    <property type="match status" value="1"/>
</dbReference>
<dbReference type="Gene3D" id="3.10.520.10">
    <property type="entry name" value="ApbE-like domains"/>
    <property type="match status" value="1"/>
</dbReference>
<evidence type="ECO:0000256" key="9">
    <source>
        <dbReference type="ARBA" id="ARBA00022842"/>
    </source>
</evidence>
<comment type="cofactor">
    <cofactor evidence="1">
        <name>Mg(2+)</name>
        <dbReference type="ChEBI" id="CHEBI:18420"/>
    </cofactor>
</comment>
<organism evidence="13 14">
    <name type="scientific">Biformimicrobium ophioploci</name>
    <dbReference type="NCBI Taxonomy" id="3036711"/>
    <lineage>
        <taxon>Bacteria</taxon>
        <taxon>Pseudomonadati</taxon>
        <taxon>Pseudomonadota</taxon>
        <taxon>Gammaproteobacteria</taxon>
        <taxon>Cellvibrionales</taxon>
        <taxon>Microbulbiferaceae</taxon>
        <taxon>Biformimicrobium</taxon>
    </lineage>
</organism>
<evidence type="ECO:0000256" key="8">
    <source>
        <dbReference type="ARBA" id="ARBA00022827"/>
    </source>
</evidence>
<evidence type="ECO:0000256" key="1">
    <source>
        <dbReference type="ARBA" id="ARBA00001946"/>
    </source>
</evidence>
<gene>
    <name evidence="13" type="ORF">MNKW57_25000</name>
</gene>
<evidence type="ECO:0000256" key="7">
    <source>
        <dbReference type="ARBA" id="ARBA00022723"/>
    </source>
</evidence>
<dbReference type="Proteomes" id="UP001224392">
    <property type="component" value="Unassembled WGS sequence"/>
</dbReference>
<evidence type="ECO:0000256" key="11">
    <source>
        <dbReference type="ARBA" id="ARBA00048540"/>
    </source>
</evidence>
<reference evidence="13 14" key="1">
    <citation type="submission" date="2023-04" db="EMBL/GenBank/DDBJ databases">
        <title>Marinobulbifer ophiurae gen. nov., sp. Nov., isolate from tissue of brittle star Ophioplocus japonicus.</title>
        <authorList>
            <person name="Kawano K."/>
            <person name="Sawayama S."/>
            <person name="Nakagawa S."/>
        </authorList>
    </citation>
    <scope>NUCLEOTIDE SEQUENCE [LARGE SCALE GENOMIC DNA]</scope>
    <source>
        <strain evidence="13 14">NKW57</strain>
    </source>
</reference>
<evidence type="ECO:0000313" key="14">
    <source>
        <dbReference type="Proteomes" id="UP001224392"/>
    </source>
</evidence>
<evidence type="ECO:0000256" key="4">
    <source>
        <dbReference type="ARBA" id="ARBA00016337"/>
    </source>
</evidence>
<keyword evidence="14" id="KW-1185">Reference proteome</keyword>
<dbReference type="SUPFAM" id="SSF143631">
    <property type="entry name" value="ApbE-like"/>
    <property type="match status" value="1"/>
</dbReference>
<keyword evidence="6 12" id="KW-0808">Transferase</keyword>
<name>A0ABQ6M1E6_9GAMM</name>
<keyword evidence="8 12" id="KW-0274">FAD</keyword>
<comment type="similarity">
    <text evidence="2 12">Belongs to the ApbE family.</text>
</comment>
<sequence>MLILGLLNIAGCEREPVAWKISGQTMGTTYNVTLVNPPEMAARDEVQSALRRELDEVNRQMSTYIPDSELSVFNDSMVDVPMAVSADLAGVVALSLEIHEKSGGAFDATVGPLVDLWGFGAVETEDRVPLEAEVQSAREATGSEAIVVLEKPARLQKLGQRRLDLSAIAKGHGVDRLAELLLERGFTDFLVEIGGEIRVEGNNPQGLPWAIGVESPGEGRMVQRPIFLSGVALATSGDYRNYFEREGVRYSHTIDPRTGYPITHSLASVTVVAGSAAIADGYATAMNVLGQHAALELAEKENLAVYLLIRDGDSFREIYNPAFEKYLERAEQ</sequence>
<evidence type="ECO:0000256" key="3">
    <source>
        <dbReference type="ARBA" id="ARBA00011955"/>
    </source>
</evidence>